<sequence length="140" mass="15463">MEYRKFSQGYVLRLDPGEEIVDGLTRLAEQENIQLASVTGLGAANDITVGIFNNAEKQFQARHCQGEYEIASLVGSITRKDGEPYLHLHITFGSPTTGEVYAGHLAKCVISATAELFVQTWDGQVGRRFSDRIGLNLLDF</sequence>
<dbReference type="PANTHER" id="PTHR34988">
    <property type="entry name" value="PROTEIN, PUTATIVE-RELATED"/>
    <property type="match status" value="1"/>
</dbReference>
<gene>
    <name evidence="2" type="ORF">H8S55_09415</name>
</gene>
<name>A0A8J6J5J1_9FIRM</name>
<organism evidence="2 3">
    <name type="scientific">Flintibacter faecis</name>
    <dbReference type="NCBI Taxonomy" id="2763047"/>
    <lineage>
        <taxon>Bacteria</taxon>
        <taxon>Bacillati</taxon>
        <taxon>Bacillota</taxon>
        <taxon>Clostridia</taxon>
        <taxon>Eubacteriales</taxon>
        <taxon>Flintibacter</taxon>
    </lineage>
</organism>
<evidence type="ECO:0000313" key="2">
    <source>
        <dbReference type="EMBL" id="MBC5717536.1"/>
    </source>
</evidence>
<dbReference type="EMBL" id="JACOPN010000006">
    <property type="protein sequence ID" value="MBC5717536.1"/>
    <property type="molecule type" value="Genomic_DNA"/>
</dbReference>
<dbReference type="InterPro" id="IPR005175">
    <property type="entry name" value="PPC_dom"/>
</dbReference>
<evidence type="ECO:0000259" key="1">
    <source>
        <dbReference type="PROSITE" id="PS51742"/>
    </source>
</evidence>
<dbReference type="Proteomes" id="UP000602260">
    <property type="component" value="Unassembled WGS sequence"/>
</dbReference>
<dbReference type="Gene3D" id="3.30.1330.80">
    <property type="entry name" value="Hypothetical protein, similar to alpha- acetolactate decarboxylase, domain 2"/>
    <property type="match status" value="1"/>
</dbReference>
<dbReference type="PANTHER" id="PTHR34988:SF1">
    <property type="entry name" value="DNA-BINDING PROTEIN"/>
    <property type="match status" value="1"/>
</dbReference>
<feature type="domain" description="PPC" evidence="1">
    <location>
        <begin position="4"/>
        <end position="140"/>
    </location>
</feature>
<dbReference type="GO" id="GO:0003677">
    <property type="term" value="F:DNA binding"/>
    <property type="evidence" value="ECO:0007669"/>
    <property type="project" value="UniProtKB-KW"/>
</dbReference>
<dbReference type="Pfam" id="PF03479">
    <property type="entry name" value="PCC"/>
    <property type="match status" value="1"/>
</dbReference>
<proteinExistence type="predicted"/>
<evidence type="ECO:0000313" key="3">
    <source>
        <dbReference type="Proteomes" id="UP000602260"/>
    </source>
</evidence>
<keyword evidence="3" id="KW-1185">Reference proteome</keyword>
<accession>A0A8J6J5J1</accession>
<reference evidence="2" key="1">
    <citation type="submission" date="2020-08" db="EMBL/GenBank/DDBJ databases">
        <title>Genome public.</title>
        <authorList>
            <person name="Liu C."/>
            <person name="Sun Q."/>
        </authorList>
    </citation>
    <scope>NUCLEOTIDE SEQUENCE</scope>
    <source>
        <strain evidence="2">BX5</strain>
    </source>
</reference>
<dbReference type="AlphaFoldDB" id="A0A8J6J5J1"/>
<dbReference type="CDD" id="cd11378">
    <property type="entry name" value="DUF296"/>
    <property type="match status" value="1"/>
</dbReference>
<dbReference type="SUPFAM" id="SSF117856">
    <property type="entry name" value="AF0104/ALDC/Ptd012-like"/>
    <property type="match status" value="1"/>
</dbReference>
<dbReference type="PROSITE" id="PS51742">
    <property type="entry name" value="PPC"/>
    <property type="match status" value="1"/>
</dbReference>
<protein>
    <submittedName>
        <fullName evidence="2">DNA-binding protein</fullName>
    </submittedName>
</protein>
<dbReference type="InterPro" id="IPR025707">
    <property type="entry name" value="DNA_bp_PD1"/>
</dbReference>
<dbReference type="PIRSF" id="PIRSF016702">
    <property type="entry name" value="DNA_bp_PD1"/>
    <property type="match status" value="1"/>
</dbReference>
<keyword evidence="2" id="KW-0238">DNA-binding</keyword>
<dbReference type="RefSeq" id="WP_186878763.1">
    <property type="nucleotide sequence ID" value="NZ_JACOPN010000006.1"/>
</dbReference>
<comment type="caution">
    <text evidence="2">The sequence shown here is derived from an EMBL/GenBank/DDBJ whole genome shotgun (WGS) entry which is preliminary data.</text>
</comment>